<evidence type="ECO:0000313" key="3">
    <source>
        <dbReference type="Proteomes" id="UP000199518"/>
    </source>
</evidence>
<organism evidence="2 3">
    <name type="scientific">Planctomicrobium piriforme</name>
    <dbReference type="NCBI Taxonomy" id="1576369"/>
    <lineage>
        <taxon>Bacteria</taxon>
        <taxon>Pseudomonadati</taxon>
        <taxon>Planctomycetota</taxon>
        <taxon>Planctomycetia</taxon>
        <taxon>Planctomycetales</taxon>
        <taxon>Planctomycetaceae</taxon>
        <taxon>Planctomicrobium</taxon>
    </lineage>
</organism>
<sequence>MAYDEQLAIRVRSVLARKKNIEEKKMFGGVAFLLNGRMLVGVWKEFLIARLGPEQGEHALREPYVQPFDITGKPMRNWVMVGPEALEGDDDLTKWIDRSMRFVKTLPKKK</sequence>
<dbReference type="RefSeq" id="WP_092049136.1">
    <property type="nucleotide sequence ID" value="NZ_FOQD01000005.1"/>
</dbReference>
<dbReference type="Proteomes" id="UP000199518">
    <property type="component" value="Unassembled WGS sequence"/>
</dbReference>
<accession>A0A1I3FDE7</accession>
<reference evidence="3" key="1">
    <citation type="submission" date="2016-10" db="EMBL/GenBank/DDBJ databases">
        <authorList>
            <person name="Varghese N."/>
            <person name="Submissions S."/>
        </authorList>
    </citation>
    <scope>NUCLEOTIDE SEQUENCE [LARGE SCALE GENOMIC DNA]</scope>
    <source>
        <strain evidence="3">DSM 26348</strain>
    </source>
</reference>
<dbReference type="OrthoDB" id="214902at2"/>
<protein>
    <submittedName>
        <fullName evidence="2">TfoX N-terminal domain-containing protein</fullName>
    </submittedName>
</protein>
<dbReference type="SUPFAM" id="SSF159894">
    <property type="entry name" value="YgaC/TfoX-N like"/>
    <property type="match status" value="1"/>
</dbReference>
<dbReference type="STRING" id="1576369.SAMN05421753_105189"/>
<dbReference type="AlphaFoldDB" id="A0A1I3FDE7"/>
<keyword evidence="3" id="KW-1185">Reference proteome</keyword>
<proteinExistence type="predicted"/>
<dbReference type="Pfam" id="PF04993">
    <property type="entry name" value="TfoX_N"/>
    <property type="match status" value="1"/>
</dbReference>
<gene>
    <name evidence="2" type="ORF">SAMN05421753_105189</name>
</gene>
<evidence type="ECO:0000313" key="2">
    <source>
        <dbReference type="EMBL" id="SFI09200.1"/>
    </source>
</evidence>
<feature type="domain" description="TfoX N-terminal" evidence="1">
    <location>
        <begin position="15"/>
        <end position="102"/>
    </location>
</feature>
<name>A0A1I3FDE7_9PLAN</name>
<dbReference type="EMBL" id="FOQD01000005">
    <property type="protein sequence ID" value="SFI09200.1"/>
    <property type="molecule type" value="Genomic_DNA"/>
</dbReference>
<dbReference type="Gene3D" id="3.30.1460.30">
    <property type="entry name" value="YgaC/TfoX-N like chaperone"/>
    <property type="match status" value="1"/>
</dbReference>
<evidence type="ECO:0000259" key="1">
    <source>
        <dbReference type="Pfam" id="PF04993"/>
    </source>
</evidence>
<dbReference type="InterPro" id="IPR007076">
    <property type="entry name" value="TfoX_N"/>
</dbReference>